<sequence length="95" mass="10365">MSRAEARKRIVVALAARLFSEQQIEIVRNARIVDDRGTAELNSATLALTQKQIGESVQLMLGSAPALLAEDAMADLRKILGPAPAEEDGQPERRR</sequence>
<dbReference type="AlphaFoldDB" id="A0A318NAU5"/>
<protein>
    <submittedName>
        <fullName evidence="1">Uncharacterized protein</fullName>
    </submittedName>
</protein>
<comment type="caution">
    <text evidence="1">The sequence shown here is derived from an EMBL/GenBank/DDBJ whole genome shotgun (WGS) entry which is preliminary data.</text>
</comment>
<proteinExistence type="predicted"/>
<gene>
    <name evidence="1" type="ORF">C7C45_32810</name>
</gene>
<dbReference type="EMBL" id="PYBV01000081">
    <property type="protein sequence ID" value="PYC62802.1"/>
    <property type="molecule type" value="Genomic_DNA"/>
</dbReference>
<keyword evidence="2" id="KW-1185">Reference proteome</keyword>
<organism evidence="1 2">
    <name type="scientific">Micromonospora arborensis</name>
    <dbReference type="NCBI Taxonomy" id="2116518"/>
    <lineage>
        <taxon>Bacteria</taxon>
        <taxon>Bacillati</taxon>
        <taxon>Actinomycetota</taxon>
        <taxon>Actinomycetes</taxon>
        <taxon>Micromonosporales</taxon>
        <taxon>Micromonosporaceae</taxon>
        <taxon>Micromonospora</taxon>
    </lineage>
</organism>
<evidence type="ECO:0000313" key="2">
    <source>
        <dbReference type="Proteomes" id="UP000248333"/>
    </source>
</evidence>
<evidence type="ECO:0000313" key="1">
    <source>
        <dbReference type="EMBL" id="PYC62802.1"/>
    </source>
</evidence>
<reference evidence="1 2" key="1">
    <citation type="submission" date="2018-03" db="EMBL/GenBank/DDBJ databases">
        <title>Bioinformatic expansion and discovery of thiopeptide antibiotics.</title>
        <authorList>
            <person name="Schwalen C.J."/>
            <person name="Hudson G.A."/>
            <person name="Mitchell D.A."/>
        </authorList>
    </citation>
    <scope>NUCLEOTIDE SEQUENCE [LARGE SCALE GENOMIC DNA]</scope>
    <source>
        <strain evidence="1 2">NRRL 8041</strain>
    </source>
</reference>
<dbReference type="Proteomes" id="UP000248333">
    <property type="component" value="Unassembled WGS sequence"/>
</dbReference>
<accession>A0A318NAU5</accession>
<name>A0A318NAU5_9ACTN</name>